<comment type="caution">
    <text evidence="3">The sequence shown here is derived from an EMBL/GenBank/DDBJ whole genome shotgun (WGS) entry which is preliminary data.</text>
</comment>
<feature type="chain" id="PRO_5020326282" description="Putative auto-transporter adhesin head GIN domain-containing protein" evidence="1">
    <location>
        <begin position="28"/>
        <end position="198"/>
    </location>
</feature>
<accession>A0A4R6IKU0</accession>
<dbReference type="Pfam" id="PF10988">
    <property type="entry name" value="DUF2807"/>
    <property type="match status" value="1"/>
</dbReference>
<keyword evidence="4" id="KW-1185">Reference proteome</keyword>
<reference evidence="3 4" key="1">
    <citation type="submission" date="2019-03" db="EMBL/GenBank/DDBJ databases">
        <title>Genomic Encyclopedia of Archaeal and Bacterial Type Strains, Phase II (KMG-II): from individual species to whole genera.</title>
        <authorList>
            <person name="Goeker M."/>
        </authorList>
    </citation>
    <scope>NUCLEOTIDE SEQUENCE [LARGE SCALE GENOMIC DNA]</scope>
    <source>
        <strain evidence="3 4">DSM 19034</strain>
    </source>
</reference>
<gene>
    <name evidence="3" type="ORF">CLV32_1653</name>
</gene>
<dbReference type="InterPro" id="IPR021255">
    <property type="entry name" value="DUF2807"/>
</dbReference>
<dbReference type="Proteomes" id="UP000295499">
    <property type="component" value="Unassembled WGS sequence"/>
</dbReference>
<feature type="domain" description="Putative auto-transporter adhesin head GIN" evidence="2">
    <location>
        <begin position="39"/>
        <end position="168"/>
    </location>
</feature>
<dbReference type="EMBL" id="SNWM01000002">
    <property type="protein sequence ID" value="TDO22673.1"/>
    <property type="molecule type" value="Genomic_DNA"/>
</dbReference>
<name>A0A4R6IKU0_9SPHI</name>
<evidence type="ECO:0000259" key="2">
    <source>
        <dbReference type="Pfam" id="PF10988"/>
    </source>
</evidence>
<evidence type="ECO:0000313" key="4">
    <source>
        <dbReference type="Proteomes" id="UP000295499"/>
    </source>
</evidence>
<feature type="signal peptide" evidence="1">
    <location>
        <begin position="1"/>
        <end position="27"/>
    </location>
</feature>
<proteinExistence type="predicted"/>
<evidence type="ECO:0000256" key="1">
    <source>
        <dbReference type="SAM" id="SignalP"/>
    </source>
</evidence>
<evidence type="ECO:0000313" key="3">
    <source>
        <dbReference type="EMBL" id="TDO22673.1"/>
    </source>
</evidence>
<protein>
    <recommendedName>
        <fullName evidence="2">Putative auto-transporter adhesin head GIN domain-containing protein</fullName>
    </recommendedName>
</protein>
<dbReference type="AlphaFoldDB" id="A0A4R6IKU0"/>
<keyword evidence="1" id="KW-0732">Signal</keyword>
<dbReference type="Gene3D" id="2.160.20.120">
    <property type="match status" value="1"/>
</dbReference>
<dbReference type="RefSeq" id="WP_166641909.1">
    <property type="nucleotide sequence ID" value="NZ_SNWM01000002.1"/>
</dbReference>
<sequence>MKTLAKTVFATVLSVVVLTSSAMTTLAADSTEVVTVKNNFNKIWVSGNVKIVLTQGKKEGVSVDNQFNPEKTSISSVGQTLYVNTTETEQVTILVSVKDLQRIQAAGNAEVVTANKLDVKYLQVFLSQSAKAKINTRAGSLYTVINDDAKLKMSGLAGEYTLVASNMKNVKYTDFISFDKGQNGSEILLNGNRVAASK</sequence>
<organism evidence="3 4">
    <name type="scientific">Pedobacter duraquae</name>
    <dbReference type="NCBI Taxonomy" id="425511"/>
    <lineage>
        <taxon>Bacteria</taxon>
        <taxon>Pseudomonadati</taxon>
        <taxon>Bacteroidota</taxon>
        <taxon>Sphingobacteriia</taxon>
        <taxon>Sphingobacteriales</taxon>
        <taxon>Sphingobacteriaceae</taxon>
        <taxon>Pedobacter</taxon>
    </lineage>
</organism>